<protein>
    <recommendedName>
        <fullName evidence="4">t-SNARE coiled-coil homology domain-containing protein</fullName>
    </recommendedName>
</protein>
<dbReference type="AlphaFoldDB" id="A0A6C0E7M1"/>
<organism evidence="5">
    <name type="scientific">viral metagenome</name>
    <dbReference type="NCBI Taxonomy" id="1070528"/>
    <lineage>
        <taxon>unclassified sequences</taxon>
        <taxon>metagenomes</taxon>
        <taxon>organismal metagenomes</taxon>
    </lineage>
</organism>
<dbReference type="SMART" id="SM00397">
    <property type="entry name" value="t_SNARE"/>
    <property type="match status" value="1"/>
</dbReference>
<dbReference type="EMBL" id="MN739745">
    <property type="protein sequence ID" value="QHT24413.1"/>
    <property type="molecule type" value="Genomic_DNA"/>
</dbReference>
<keyword evidence="3" id="KW-0812">Transmembrane</keyword>
<dbReference type="CDD" id="cd15848">
    <property type="entry name" value="SNARE_syntaxin1-like"/>
    <property type="match status" value="1"/>
</dbReference>
<dbReference type="Gene3D" id="1.20.58.70">
    <property type="match status" value="1"/>
</dbReference>
<evidence type="ECO:0000256" key="2">
    <source>
        <dbReference type="ARBA" id="ARBA00009063"/>
    </source>
</evidence>
<keyword evidence="3" id="KW-0472">Membrane</keyword>
<dbReference type="PROSITE" id="PS50192">
    <property type="entry name" value="T_SNARE"/>
    <property type="match status" value="1"/>
</dbReference>
<evidence type="ECO:0000256" key="1">
    <source>
        <dbReference type="ARBA" id="ARBA00004211"/>
    </source>
</evidence>
<dbReference type="GO" id="GO:0006886">
    <property type="term" value="P:intracellular protein transport"/>
    <property type="evidence" value="ECO:0007669"/>
    <property type="project" value="InterPro"/>
</dbReference>
<comment type="subcellular location">
    <subcellularLocation>
        <location evidence="1">Membrane</location>
        <topology evidence="1">Single-pass type IV membrane protein</topology>
    </subcellularLocation>
</comment>
<dbReference type="GO" id="GO:0048278">
    <property type="term" value="P:vesicle docking"/>
    <property type="evidence" value="ECO:0007669"/>
    <property type="project" value="TreeGrafter"/>
</dbReference>
<dbReference type="GO" id="GO:0012505">
    <property type="term" value="C:endomembrane system"/>
    <property type="evidence" value="ECO:0007669"/>
    <property type="project" value="TreeGrafter"/>
</dbReference>
<evidence type="ECO:0000256" key="3">
    <source>
        <dbReference type="SAM" id="Phobius"/>
    </source>
</evidence>
<dbReference type="GO" id="GO:0005886">
    <property type="term" value="C:plasma membrane"/>
    <property type="evidence" value="ECO:0007669"/>
    <property type="project" value="TreeGrafter"/>
</dbReference>
<dbReference type="Gene3D" id="1.20.5.110">
    <property type="match status" value="1"/>
</dbReference>
<proteinExistence type="inferred from homology"/>
<dbReference type="InterPro" id="IPR045242">
    <property type="entry name" value="Syntaxin"/>
</dbReference>
<feature type="domain" description="T-SNARE coiled-coil homology" evidence="4">
    <location>
        <begin position="224"/>
        <end position="286"/>
    </location>
</feature>
<comment type="similarity">
    <text evidence="2">Belongs to the syntaxin family.</text>
</comment>
<dbReference type="GO" id="GO:0005484">
    <property type="term" value="F:SNAP receptor activity"/>
    <property type="evidence" value="ECO:0007669"/>
    <property type="project" value="InterPro"/>
</dbReference>
<accession>A0A6C0E7M1</accession>
<dbReference type="Pfam" id="PF05739">
    <property type="entry name" value="SNARE"/>
    <property type="match status" value="1"/>
</dbReference>
<dbReference type="InterPro" id="IPR010989">
    <property type="entry name" value="SNARE"/>
</dbReference>
<dbReference type="SUPFAM" id="SSF47661">
    <property type="entry name" value="t-snare proteins"/>
    <property type="match status" value="1"/>
</dbReference>
<dbReference type="GO" id="GO:0000149">
    <property type="term" value="F:SNARE binding"/>
    <property type="evidence" value="ECO:0007669"/>
    <property type="project" value="TreeGrafter"/>
</dbReference>
<reference evidence="5" key="1">
    <citation type="journal article" date="2020" name="Nature">
        <title>Giant virus diversity and host interactions through global metagenomics.</title>
        <authorList>
            <person name="Schulz F."/>
            <person name="Roux S."/>
            <person name="Paez-Espino D."/>
            <person name="Jungbluth S."/>
            <person name="Walsh D.A."/>
            <person name="Denef V.J."/>
            <person name="McMahon K.D."/>
            <person name="Konstantinidis K.T."/>
            <person name="Eloe-Fadrosh E.A."/>
            <person name="Kyrpides N.C."/>
            <person name="Woyke T."/>
        </authorList>
    </citation>
    <scope>NUCLEOTIDE SEQUENCE</scope>
    <source>
        <strain evidence="5">GVMAG-M-3300023179-150</strain>
    </source>
</reference>
<evidence type="ECO:0000259" key="4">
    <source>
        <dbReference type="PROSITE" id="PS50192"/>
    </source>
</evidence>
<dbReference type="PANTHER" id="PTHR19957:SF307">
    <property type="entry name" value="PROTEIN SSO1-RELATED"/>
    <property type="match status" value="1"/>
</dbReference>
<evidence type="ECO:0000313" key="5">
    <source>
        <dbReference type="EMBL" id="QHT24413.1"/>
    </source>
</evidence>
<dbReference type="GO" id="GO:0006887">
    <property type="term" value="P:exocytosis"/>
    <property type="evidence" value="ECO:0007669"/>
    <property type="project" value="TreeGrafter"/>
</dbReference>
<dbReference type="PANTHER" id="PTHR19957">
    <property type="entry name" value="SYNTAXIN"/>
    <property type="match status" value="1"/>
</dbReference>
<sequence>MTSKYGGRDLLKAIDKEVQRLPRNVLLRMPEINDTTIQIDDTSDLNTFLEEIKKLNTLCEELSMEILNINGVCDKINASYDKKDTDKTSKELNELTNVINTKINTIRRKIKEISDQKKALEQQSKSSDISEEDRHNILNDLRIIKQHYARLSQKFLDITKFYDEVAETNKRKRIQSIKNTCKLTDEFSLISESDIEIILNDNNDDELVNSIFSGVSLESASSMVEEIKNRHNDIIELEKSVQELHTIFLDMAVIVDQQGDMINSIERSVEETHHYASKANKHLDETEDLQKSIRHRKICICFWVTLIIGIIVLIAVLTI</sequence>
<dbReference type="InterPro" id="IPR000727">
    <property type="entry name" value="T_SNARE_dom"/>
</dbReference>
<dbReference type="GO" id="GO:0031201">
    <property type="term" value="C:SNARE complex"/>
    <property type="evidence" value="ECO:0007669"/>
    <property type="project" value="TreeGrafter"/>
</dbReference>
<dbReference type="InterPro" id="IPR006012">
    <property type="entry name" value="Syntaxin/epimorphin_CS"/>
</dbReference>
<name>A0A6C0E7M1_9ZZZZ</name>
<feature type="transmembrane region" description="Helical" evidence="3">
    <location>
        <begin position="298"/>
        <end position="317"/>
    </location>
</feature>
<dbReference type="GO" id="GO:0006906">
    <property type="term" value="P:vesicle fusion"/>
    <property type="evidence" value="ECO:0007669"/>
    <property type="project" value="TreeGrafter"/>
</dbReference>
<keyword evidence="3" id="KW-1133">Transmembrane helix</keyword>
<dbReference type="PROSITE" id="PS00914">
    <property type="entry name" value="SYNTAXIN"/>
    <property type="match status" value="1"/>
</dbReference>